<organism evidence="14 15">
    <name type="scientific">Rhamnella rubrinervis</name>
    <dbReference type="NCBI Taxonomy" id="2594499"/>
    <lineage>
        <taxon>Eukaryota</taxon>
        <taxon>Viridiplantae</taxon>
        <taxon>Streptophyta</taxon>
        <taxon>Embryophyta</taxon>
        <taxon>Tracheophyta</taxon>
        <taxon>Spermatophyta</taxon>
        <taxon>Magnoliopsida</taxon>
        <taxon>eudicotyledons</taxon>
        <taxon>Gunneridae</taxon>
        <taxon>Pentapetalae</taxon>
        <taxon>rosids</taxon>
        <taxon>fabids</taxon>
        <taxon>Rosales</taxon>
        <taxon>Rhamnaceae</taxon>
        <taxon>rhamnoid group</taxon>
        <taxon>Rhamneae</taxon>
        <taxon>Rhamnella</taxon>
    </lineage>
</organism>
<keyword evidence="11" id="KW-0325">Glycoprotein</keyword>
<comment type="caution">
    <text evidence="14">The sequence shown here is derived from an EMBL/GenBank/DDBJ whole genome shotgun (WGS) entry which is preliminary data.</text>
</comment>
<dbReference type="InterPro" id="IPR032675">
    <property type="entry name" value="LRR_dom_sf"/>
</dbReference>
<evidence type="ECO:0000256" key="2">
    <source>
        <dbReference type="ARBA" id="ARBA00009592"/>
    </source>
</evidence>
<dbReference type="PROSITE" id="PS51450">
    <property type="entry name" value="LRR"/>
    <property type="match status" value="3"/>
</dbReference>
<keyword evidence="10" id="KW-0675">Receptor</keyword>
<dbReference type="Pfam" id="PF00560">
    <property type="entry name" value="LRR_1"/>
    <property type="match status" value="10"/>
</dbReference>
<dbReference type="InterPro" id="IPR001611">
    <property type="entry name" value="Leu-rich_rpt"/>
</dbReference>
<accession>A0A8K0GSL9</accession>
<feature type="transmembrane region" description="Helical" evidence="12">
    <location>
        <begin position="904"/>
        <end position="926"/>
    </location>
</feature>
<evidence type="ECO:0000256" key="3">
    <source>
        <dbReference type="ARBA" id="ARBA00022475"/>
    </source>
</evidence>
<evidence type="ECO:0000256" key="11">
    <source>
        <dbReference type="ARBA" id="ARBA00023180"/>
    </source>
</evidence>
<dbReference type="SUPFAM" id="SSF52058">
    <property type="entry name" value="L domain-like"/>
    <property type="match status" value="3"/>
</dbReference>
<feature type="domain" description="Leucine-rich repeat-containing N-terminal plant-type" evidence="13">
    <location>
        <begin position="18"/>
        <end position="60"/>
    </location>
</feature>
<dbReference type="FunFam" id="3.80.10.10:FF:001347">
    <property type="entry name" value="LRR receptor-like serine/threonine-protein kinase GSO2"/>
    <property type="match status" value="1"/>
</dbReference>
<dbReference type="GO" id="GO:0005886">
    <property type="term" value="C:plasma membrane"/>
    <property type="evidence" value="ECO:0007669"/>
    <property type="project" value="UniProtKB-SubCell"/>
</dbReference>
<keyword evidence="4" id="KW-0433">Leucine-rich repeat</keyword>
<dbReference type="Gene3D" id="3.80.10.10">
    <property type="entry name" value="Ribonuclease Inhibitor"/>
    <property type="match status" value="4"/>
</dbReference>
<dbReference type="InterPro" id="IPR046956">
    <property type="entry name" value="RLP23-like"/>
</dbReference>
<keyword evidence="5 12" id="KW-0812">Transmembrane</keyword>
<dbReference type="InterPro" id="IPR003591">
    <property type="entry name" value="Leu-rich_rpt_typical-subtyp"/>
</dbReference>
<evidence type="ECO:0000259" key="13">
    <source>
        <dbReference type="Pfam" id="PF08263"/>
    </source>
</evidence>
<dbReference type="Pfam" id="PF08263">
    <property type="entry name" value="LRRNT_2"/>
    <property type="match status" value="1"/>
</dbReference>
<sequence length="962" mass="105943">MGVLVGKGCSYSPMRCIESERQALLSFKQSFVVKDDDYPLSSWTSNTSQDCCSWDGIGCDLKTNHVIQLLIGDHQVRSEISPSLLQLKHLELLDLSGNNLSKIPEFIGSFRRLTNLDLSRNPISGTIPSQLGNLTSLRSLSLGGTMDPYSTVTVSNFQWISRLSSLKYLTLIAVNFTTTSDWFQSIKTTPSLTELILSGCQLPEVDTSSLSHHTNNASNSLKSIDLAYTTRPKSLPWLLNLSSNLVDLTFENNHIGGPLPDSFGNMPSLENINLQGNEIEGEIPKSLGTLCNLKSLDLSSNKLSGTLENLLDSQVSCSNHNVFPALEELHLTNNLLEGPLPISLRQFPKLHLLSLENNLLTGTLPNLSPFSSLEWLSASNNTLDGSLPESIGQLRNLTLFDVSSNSFSGVLSEAHLMNVSKLKYLDLSFNSLTLNLSSNWVPPFQLGTLKLASFTKGFRFPNWLRTQSQLSALDISNSNIFGVIPSWFSNVSSNLGYLNISFNHFSGTVPNFSLKPGVVTYPIVDLSYNQFHGAVPPLLSNASELYLSNNKFTGFKRFLCTPNDMLKVIVLDLSDNLLSGAMPDCWFQWRGLGILNLENNNLSGIIHSSMGSLGLQTLRLRNNSLSGNLPSFLINGSSEILLLDVGHNRLNGKIPSWIGETVGLKLLSLKSNKFYGSIPSNLCHLDSVQILDLSLNNLSGVIPSCINNFTSMARRKDDADETISNAFHNFRSQRTYANDAMLMWKGLEYKYDKILGLLRLIDLSSNRLSGQIPATLANLVELVQLNLSRNHLSGIIPMNIGELNRLESLDLSHNKLSGRIPMGLAKLSTLSYLDLSNNSLWGKIPTSTQLQSFDASRYGGNLGLCGPPLTSTCPGDKTLSVPSNSSGGNESYIEDGGDWLDKSWFNIGIGVGFVVGFWGVCGTLTFKTSWRRIYFRLLNKLGDQLYVTIMVQKARLKRRVQN</sequence>
<evidence type="ECO:0000256" key="5">
    <source>
        <dbReference type="ARBA" id="ARBA00022692"/>
    </source>
</evidence>
<evidence type="ECO:0000256" key="9">
    <source>
        <dbReference type="ARBA" id="ARBA00023136"/>
    </source>
</evidence>
<proteinExistence type="inferred from homology"/>
<evidence type="ECO:0000313" key="15">
    <source>
        <dbReference type="Proteomes" id="UP000796880"/>
    </source>
</evidence>
<keyword evidence="7" id="KW-0677">Repeat</keyword>
<dbReference type="EMBL" id="VOIH02000010">
    <property type="protein sequence ID" value="KAF3435986.1"/>
    <property type="molecule type" value="Genomic_DNA"/>
</dbReference>
<keyword evidence="6" id="KW-0732">Signal</keyword>
<evidence type="ECO:0000313" key="14">
    <source>
        <dbReference type="EMBL" id="KAF3435986.1"/>
    </source>
</evidence>
<comment type="similarity">
    <text evidence="2">Belongs to the RLP family.</text>
</comment>
<evidence type="ECO:0000256" key="6">
    <source>
        <dbReference type="ARBA" id="ARBA00022729"/>
    </source>
</evidence>
<evidence type="ECO:0000256" key="10">
    <source>
        <dbReference type="ARBA" id="ARBA00023170"/>
    </source>
</evidence>
<keyword evidence="9 12" id="KW-0472">Membrane</keyword>
<comment type="subcellular location">
    <subcellularLocation>
        <location evidence="1">Cell membrane</location>
        <topology evidence="1">Single-pass type I membrane protein</topology>
    </subcellularLocation>
</comment>
<dbReference type="Pfam" id="PF13855">
    <property type="entry name" value="LRR_8"/>
    <property type="match status" value="1"/>
</dbReference>
<evidence type="ECO:0000256" key="7">
    <source>
        <dbReference type="ARBA" id="ARBA00022737"/>
    </source>
</evidence>
<dbReference type="Proteomes" id="UP000796880">
    <property type="component" value="Unassembled WGS sequence"/>
</dbReference>
<dbReference type="PANTHER" id="PTHR48063">
    <property type="entry name" value="LRR RECEPTOR-LIKE KINASE"/>
    <property type="match status" value="1"/>
</dbReference>
<evidence type="ECO:0000256" key="12">
    <source>
        <dbReference type="SAM" id="Phobius"/>
    </source>
</evidence>
<evidence type="ECO:0000256" key="4">
    <source>
        <dbReference type="ARBA" id="ARBA00022614"/>
    </source>
</evidence>
<reference evidence="14" key="1">
    <citation type="submission" date="2020-03" db="EMBL/GenBank/DDBJ databases">
        <title>A high-quality chromosome-level genome assembly of a woody plant with both climbing and erect habits, Rhamnella rubrinervis.</title>
        <authorList>
            <person name="Lu Z."/>
            <person name="Yang Y."/>
            <person name="Zhu X."/>
            <person name="Sun Y."/>
        </authorList>
    </citation>
    <scope>NUCLEOTIDE SEQUENCE</scope>
    <source>
        <strain evidence="14">BYM</strain>
        <tissue evidence="14">Leaf</tissue>
    </source>
</reference>
<dbReference type="SMART" id="SM00364">
    <property type="entry name" value="LRR_BAC"/>
    <property type="match status" value="4"/>
</dbReference>
<dbReference type="OrthoDB" id="8731593at2759"/>
<dbReference type="AlphaFoldDB" id="A0A8K0GSL9"/>
<dbReference type="SMART" id="SM00365">
    <property type="entry name" value="LRR_SD22"/>
    <property type="match status" value="7"/>
</dbReference>
<dbReference type="SMART" id="SM00369">
    <property type="entry name" value="LRR_TYP"/>
    <property type="match status" value="11"/>
</dbReference>
<dbReference type="PANTHER" id="PTHR48063:SF101">
    <property type="entry name" value="LRR RECEPTOR-LIKE SERINE_THREONINE-PROTEIN KINASE FLS2"/>
    <property type="match status" value="1"/>
</dbReference>
<keyword evidence="15" id="KW-1185">Reference proteome</keyword>
<dbReference type="InterPro" id="IPR013210">
    <property type="entry name" value="LRR_N_plant-typ"/>
</dbReference>
<name>A0A8K0GSL9_9ROSA</name>
<keyword evidence="8 12" id="KW-1133">Transmembrane helix</keyword>
<protein>
    <recommendedName>
        <fullName evidence="13">Leucine-rich repeat-containing N-terminal plant-type domain-containing protein</fullName>
    </recommendedName>
</protein>
<keyword evidence="3" id="KW-1003">Cell membrane</keyword>
<evidence type="ECO:0000256" key="8">
    <source>
        <dbReference type="ARBA" id="ARBA00022989"/>
    </source>
</evidence>
<gene>
    <name evidence="14" type="ORF">FNV43_RR23078</name>
</gene>
<dbReference type="FunFam" id="3.80.10.10:FF:000213">
    <property type="entry name" value="Tyrosine-sulfated glycopeptide receptor 1"/>
    <property type="match status" value="1"/>
</dbReference>
<dbReference type="PRINTS" id="PR00019">
    <property type="entry name" value="LEURICHRPT"/>
</dbReference>
<evidence type="ECO:0000256" key="1">
    <source>
        <dbReference type="ARBA" id="ARBA00004251"/>
    </source>
</evidence>